<protein>
    <submittedName>
        <fullName evidence="3">Flagellar hook-length control protein FliK</fullName>
    </submittedName>
</protein>
<keyword evidence="3" id="KW-0969">Cilium</keyword>
<name>A0A3N2R708_9RHOB</name>
<evidence type="ECO:0000259" key="2">
    <source>
        <dbReference type="Pfam" id="PF02120"/>
    </source>
</evidence>
<accession>A0A3N2R708</accession>
<organism evidence="3 4">
    <name type="scientific">Histidinibacterium lentulum</name>
    <dbReference type="NCBI Taxonomy" id="2480588"/>
    <lineage>
        <taxon>Bacteria</taxon>
        <taxon>Pseudomonadati</taxon>
        <taxon>Pseudomonadota</taxon>
        <taxon>Alphaproteobacteria</taxon>
        <taxon>Rhodobacterales</taxon>
        <taxon>Paracoccaceae</taxon>
        <taxon>Histidinibacterium</taxon>
    </lineage>
</organism>
<feature type="region of interest" description="Disordered" evidence="1">
    <location>
        <begin position="189"/>
        <end position="238"/>
    </location>
</feature>
<dbReference type="Pfam" id="PF02120">
    <property type="entry name" value="Flg_hook"/>
    <property type="match status" value="1"/>
</dbReference>
<sequence length="238" mass="23862">MTGGTSDDVPFRATPAPVPREAARPDQRKTAKHGTTTQGAGAVPPQSAPPPSVTASVTGAASLPPGEGGKQSALAPQAELLSAGPVAPDPAPGAAATRASLAPAVQAAPLVQQLTTVIQASSPGVTEIRLDPVELGRVILTLTSGESGLTVVVNADRPETADLVRRHLESLSAELRQIGYGAVSYSFTNSGSGSGPDRGQAAERADAGGSEPAPEQTGRTSTDRRVAGTADGTLDIRI</sequence>
<keyword evidence="3" id="KW-0282">Flagellum</keyword>
<dbReference type="EMBL" id="RDRB01000003">
    <property type="protein sequence ID" value="ROU03259.1"/>
    <property type="molecule type" value="Genomic_DNA"/>
</dbReference>
<evidence type="ECO:0000256" key="1">
    <source>
        <dbReference type="SAM" id="MobiDB-lite"/>
    </source>
</evidence>
<proteinExistence type="predicted"/>
<dbReference type="OrthoDB" id="7203912at2"/>
<feature type="domain" description="Flagellar hook-length control protein-like C-terminal" evidence="2">
    <location>
        <begin position="122"/>
        <end position="192"/>
    </location>
</feature>
<dbReference type="InterPro" id="IPR021136">
    <property type="entry name" value="Flagellar_hook_control-like_C"/>
</dbReference>
<dbReference type="Gene3D" id="3.30.750.140">
    <property type="match status" value="1"/>
</dbReference>
<keyword evidence="4" id="KW-1185">Reference proteome</keyword>
<dbReference type="Proteomes" id="UP000268016">
    <property type="component" value="Unassembled WGS sequence"/>
</dbReference>
<dbReference type="CDD" id="cd17470">
    <property type="entry name" value="T3SS_Flik_C"/>
    <property type="match status" value="1"/>
</dbReference>
<reference evidence="3 4" key="1">
    <citation type="submission" date="2018-10" db="EMBL/GenBank/DDBJ databases">
        <title>Histidinibacterium lentulum gen. nov., sp. nov., a marine bacterium from the culture broth of Picochlorum sp. 122.</title>
        <authorList>
            <person name="Wang G."/>
        </authorList>
    </citation>
    <scope>NUCLEOTIDE SEQUENCE [LARGE SCALE GENOMIC DNA]</scope>
    <source>
        <strain evidence="3 4">B17</strain>
    </source>
</reference>
<dbReference type="AlphaFoldDB" id="A0A3N2R708"/>
<feature type="region of interest" description="Disordered" evidence="1">
    <location>
        <begin position="1"/>
        <end position="72"/>
    </location>
</feature>
<keyword evidence="3" id="KW-0966">Cell projection</keyword>
<gene>
    <name evidence="3" type="ORF">EAT49_08210</name>
</gene>
<dbReference type="InterPro" id="IPR038610">
    <property type="entry name" value="FliK-like_C_sf"/>
</dbReference>
<evidence type="ECO:0000313" key="3">
    <source>
        <dbReference type="EMBL" id="ROU03259.1"/>
    </source>
</evidence>
<evidence type="ECO:0000313" key="4">
    <source>
        <dbReference type="Proteomes" id="UP000268016"/>
    </source>
</evidence>
<comment type="caution">
    <text evidence="3">The sequence shown here is derived from an EMBL/GenBank/DDBJ whole genome shotgun (WGS) entry which is preliminary data.</text>
</comment>